<name>A0A5Q0TFS2_9VIBR</name>
<sequence>MLAIKQLLLPNEPDDAHSIANALWLYNDITERITIGVCNGIGKAFNG</sequence>
<gene>
    <name evidence="1" type="ORF">GFB47_04720</name>
</gene>
<dbReference type="Pfam" id="PF21830">
    <property type="entry name" value="DUF6890"/>
    <property type="match status" value="1"/>
</dbReference>
<evidence type="ECO:0000313" key="2">
    <source>
        <dbReference type="Proteomes" id="UP000348942"/>
    </source>
</evidence>
<dbReference type="InterPro" id="IPR054184">
    <property type="entry name" value="DUF6890"/>
</dbReference>
<organism evidence="1 2">
    <name type="scientific">Vibrio algicola</name>
    <dbReference type="NCBI Taxonomy" id="2662262"/>
    <lineage>
        <taxon>Bacteria</taxon>
        <taxon>Pseudomonadati</taxon>
        <taxon>Pseudomonadota</taxon>
        <taxon>Gammaproteobacteria</taxon>
        <taxon>Vibrionales</taxon>
        <taxon>Vibrionaceae</taxon>
        <taxon>Vibrio</taxon>
    </lineage>
</organism>
<reference evidence="1 2" key="1">
    <citation type="submission" date="2019-10" db="EMBL/GenBank/DDBJ databases">
        <title>Vibrio sp. nov., isolated from Coralline algae surface.</title>
        <authorList>
            <person name="Geng Y."/>
            <person name="Zhang X."/>
        </authorList>
    </citation>
    <scope>NUCLEOTIDE SEQUENCE [LARGE SCALE GENOMIC DNA]</scope>
    <source>
        <strain evidence="1 2">SM1977</strain>
    </source>
</reference>
<accession>A0A5Q0TFS2</accession>
<proteinExistence type="predicted"/>
<dbReference type="AlphaFoldDB" id="A0A5Q0TFS2"/>
<keyword evidence="2" id="KW-1185">Reference proteome</keyword>
<dbReference type="RefSeq" id="WP_153446916.1">
    <property type="nucleotide sequence ID" value="NZ_CP045699.1"/>
</dbReference>
<evidence type="ECO:0000313" key="1">
    <source>
        <dbReference type="EMBL" id="QGA64765.1"/>
    </source>
</evidence>
<dbReference type="EMBL" id="CP045699">
    <property type="protein sequence ID" value="QGA64765.1"/>
    <property type="molecule type" value="Genomic_DNA"/>
</dbReference>
<protein>
    <submittedName>
        <fullName evidence="1">Uncharacterized protein</fullName>
    </submittedName>
</protein>
<dbReference type="Proteomes" id="UP000348942">
    <property type="component" value="Chromosome 1"/>
</dbReference>